<dbReference type="HOGENOM" id="CLU_1603090_0_0_1"/>
<gene>
    <name evidence="2" type="ORF">MBM_09943</name>
</gene>
<feature type="region of interest" description="Disordered" evidence="1">
    <location>
        <begin position="1"/>
        <end position="25"/>
    </location>
</feature>
<protein>
    <submittedName>
        <fullName evidence="2">Uncharacterized protein</fullName>
    </submittedName>
</protein>
<keyword evidence="3" id="KW-1185">Reference proteome</keyword>
<dbReference type="KEGG" id="mbe:MBM_09943"/>
<accession>K1W4P2</accession>
<sequence length="166" mass="18448">MTKPPSPHAPRTTSSSTYTPSSPLVGQTDRQMISLYCAVNNSILTSQWQVFSEPSIRSPLCSQIRRPRTPTHASDPVPWTAMQACRRVCGGVVASKPPPWSSARKRALLNETRTQIQPARQHPYPFPHNHRIERPPPVYTQSPERHQASGRQGTKVGGSARYSVKS</sequence>
<dbReference type="EMBL" id="JH921478">
    <property type="protein sequence ID" value="EKD11920.1"/>
    <property type="molecule type" value="Genomic_DNA"/>
</dbReference>
<evidence type="ECO:0000313" key="3">
    <source>
        <dbReference type="Proteomes" id="UP000006753"/>
    </source>
</evidence>
<proteinExistence type="predicted"/>
<dbReference type="Proteomes" id="UP000006753">
    <property type="component" value="Unassembled WGS sequence"/>
</dbReference>
<dbReference type="InParanoid" id="K1W4P2"/>
<feature type="region of interest" description="Disordered" evidence="1">
    <location>
        <begin position="119"/>
        <end position="166"/>
    </location>
</feature>
<evidence type="ECO:0000256" key="1">
    <source>
        <dbReference type="SAM" id="MobiDB-lite"/>
    </source>
</evidence>
<reference evidence="2 3" key="1">
    <citation type="journal article" date="2012" name="BMC Genomics">
        <title>Sequencing the genome of Marssonina brunnea reveals fungus-poplar co-evolution.</title>
        <authorList>
            <person name="Zhu S."/>
            <person name="Cao Y.-Z."/>
            <person name="Jiang C."/>
            <person name="Tan B.-Y."/>
            <person name="Wang Z."/>
            <person name="Feng S."/>
            <person name="Zhang L."/>
            <person name="Su X.-H."/>
            <person name="Brejova B."/>
            <person name="Vinar T."/>
            <person name="Xu M."/>
            <person name="Wang M.-X."/>
            <person name="Zhang S.-G."/>
            <person name="Huang M.-R."/>
            <person name="Wu R."/>
            <person name="Zhou Y."/>
        </authorList>
    </citation>
    <scope>NUCLEOTIDE SEQUENCE [LARGE SCALE GENOMIC DNA]</scope>
    <source>
        <strain evidence="2 3">MB_m1</strain>
    </source>
</reference>
<organism evidence="2 3">
    <name type="scientific">Marssonina brunnea f. sp. multigermtubi (strain MB_m1)</name>
    <name type="common">Marssonina leaf spot fungus</name>
    <dbReference type="NCBI Taxonomy" id="1072389"/>
    <lineage>
        <taxon>Eukaryota</taxon>
        <taxon>Fungi</taxon>
        <taxon>Dikarya</taxon>
        <taxon>Ascomycota</taxon>
        <taxon>Pezizomycotina</taxon>
        <taxon>Leotiomycetes</taxon>
        <taxon>Helotiales</taxon>
        <taxon>Drepanopezizaceae</taxon>
        <taxon>Drepanopeziza</taxon>
    </lineage>
</organism>
<dbReference type="AlphaFoldDB" id="K1W4P2"/>
<name>K1W4P2_MARBU</name>
<evidence type="ECO:0000313" key="2">
    <source>
        <dbReference type="EMBL" id="EKD11920.1"/>
    </source>
</evidence>
<feature type="compositionally biased region" description="Low complexity" evidence="1">
    <location>
        <begin position="12"/>
        <end position="23"/>
    </location>
</feature>